<evidence type="ECO:0000256" key="1">
    <source>
        <dbReference type="SAM" id="MobiDB-lite"/>
    </source>
</evidence>
<organism evidence="2 3">
    <name type="scientific">Rangifer tarandus platyrhynchus</name>
    <name type="common">Svalbard reindeer</name>
    <dbReference type="NCBI Taxonomy" id="3082113"/>
    <lineage>
        <taxon>Eukaryota</taxon>
        <taxon>Metazoa</taxon>
        <taxon>Chordata</taxon>
        <taxon>Craniata</taxon>
        <taxon>Vertebrata</taxon>
        <taxon>Euteleostomi</taxon>
        <taxon>Mammalia</taxon>
        <taxon>Eutheria</taxon>
        <taxon>Laurasiatheria</taxon>
        <taxon>Artiodactyla</taxon>
        <taxon>Ruminantia</taxon>
        <taxon>Pecora</taxon>
        <taxon>Cervidae</taxon>
        <taxon>Odocoileinae</taxon>
        <taxon>Rangifer</taxon>
    </lineage>
</organism>
<evidence type="ECO:0000313" key="2">
    <source>
        <dbReference type="EMBL" id="CAI9179374.1"/>
    </source>
</evidence>
<dbReference type="Proteomes" id="UP001176941">
    <property type="component" value="Chromosome 9"/>
</dbReference>
<evidence type="ECO:0000313" key="3">
    <source>
        <dbReference type="Proteomes" id="UP001176941"/>
    </source>
</evidence>
<accession>A0ABN9A075</accession>
<feature type="region of interest" description="Disordered" evidence="1">
    <location>
        <begin position="1"/>
        <end position="214"/>
    </location>
</feature>
<proteinExistence type="predicted"/>
<feature type="compositionally biased region" description="Low complexity" evidence="1">
    <location>
        <begin position="65"/>
        <end position="77"/>
    </location>
</feature>
<sequence>MKAASQGGREPRLPRPGPKRLAPSRPAAHTRPFGGQEGSPGAEAGGPRGYDHDSSVSLRGRCGDPASLAAHLPHLPARSGSEAPFQRPTGGGGGVVRDAQISRGPYSEQGGCAEAESRAQPAAVPRRARPRAGPKRGPASRARAPRLAPGLGRPPPRRPRPALTQDAAGGSLLPAGGRWGRRPRVLAPVPSSPRGDTNHPRLPRDVLATTPTIF</sequence>
<gene>
    <name evidence="2" type="ORF">MRATA1EN1_LOCUS28336</name>
</gene>
<feature type="compositionally biased region" description="Gly residues" evidence="1">
    <location>
        <begin position="35"/>
        <end position="48"/>
    </location>
</feature>
<keyword evidence="3" id="KW-1185">Reference proteome</keyword>
<name>A0ABN9A075_RANTA</name>
<dbReference type="EMBL" id="OX459945">
    <property type="protein sequence ID" value="CAI9179374.1"/>
    <property type="molecule type" value="Genomic_DNA"/>
</dbReference>
<reference evidence="2" key="1">
    <citation type="submission" date="2023-04" db="EMBL/GenBank/DDBJ databases">
        <authorList>
            <consortium name="ELIXIR-Norway"/>
        </authorList>
    </citation>
    <scope>NUCLEOTIDE SEQUENCE [LARGE SCALE GENOMIC DNA]</scope>
</reference>
<feature type="compositionally biased region" description="Low complexity" evidence="1">
    <location>
        <begin position="135"/>
        <end position="151"/>
    </location>
</feature>
<protein>
    <submittedName>
        <fullName evidence="2">Uncharacterized protein</fullName>
    </submittedName>
</protein>